<dbReference type="AlphaFoldDB" id="A0AAV8V0C1"/>
<feature type="compositionally biased region" description="Basic and acidic residues" evidence="4">
    <location>
        <begin position="267"/>
        <end position="276"/>
    </location>
</feature>
<evidence type="ECO:0000256" key="4">
    <source>
        <dbReference type="SAM" id="MobiDB-lite"/>
    </source>
</evidence>
<feature type="region of interest" description="Disordered" evidence="4">
    <location>
        <begin position="267"/>
        <end position="304"/>
    </location>
</feature>
<feature type="compositionally biased region" description="Basic and acidic residues" evidence="4">
    <location>
        <begin position="90"/>
        <end position="112"/>
    </location>
</feature>
<sequence length="572" mass="64811">MSLPAFQFGKDERSKIRNKFLALLEECYHYGKSAALYAHGSVVHDGNDVVVEKKVSREKQAANHSTEQNRPESSLADSEETPARILRKRPPPDTPEKRTKPARQEKSRNSERKRVRTNPQATTLEPLERLPAKEQKDVKRENVPTRKLVPTQKSKYCALCPKAIRSTEEDSLAGPYRTRPSRRDSKDFYMHEDCCRWSPYVYKSRSGQMAGLVIAYLRSRDTVCKHCGELHAGVQCLESTCDRIYHYRCLEPAGCVVYEQSMKMHCPEHGKGKKNSESASAKQDSRPRAPRSVNRSGEETEVDRASIKTGVWEAEEEELFVYAKPYHRSGTKSSSHIFKGKDTRVFYSVKRKKVITELEEFSLREWVTPSTDSACRFIGEKRPHPKKGYLLLLRVLRSSWLLFKLPKNKNTFASDRRLTHEGKGRQTRGMLESKESHARVKEEPQYELSSARNSALGHAHHEIEPAPASPSGNDKVGMFGQKTRTSDRAMRASTTSQNGLPDKEKLRRCERCQSPIAPARGESKLCSRCDPKSSKTTIVQQRAAGQGLAEGVTDPTARGTKSLDEIFPSFDQ</sequence>
<proteinExistence type="predicted"/>
<feature type="region of interest" description="Disordered" evidence="4">
    <location>
        <begin position="483"/>
        <end position="502"/>
    </location>
</feature>
<feature type="region of interest" description="Disordered" evidence="4">
    <location>
        <begin position="56"/>
        <end position="142"/>
    </location>
</feature>
<dbReference type="Gene3D" id="3.30.40.10">
    <property type="entry name" value="Zinc/RING finger domain, C3HC4 (zinc finger)"/>
    <property type="match status" value="1"/>
</dbReference>
<feature type="compositionally biased region" description="Basic and acidic residues" evidence="4">
    <location>
        <begin position="431"/>
        <end position="444"/>
    </location>
</feature>
<dbReference type="InterPro" id="IPR013083">
    <property type="entry name" value="Znf_RING/FYVE/PHD"/>
</dbReference>
<name>A0AAV8V0C1_9RHOD</name>
<protein>
    <recommendedName>
        <fullName evidence="5">Zinc finger PHD-type domain-containing protein</fullName>
    </recommendedName>
</protein>
<keyword evidence="2" id="KW-0863">Zinc-finger</keyword>
<evidence type="ECO:0000313" key="6">
    <source>
        <dbReference type="EMBL" id="KAJ8906687.1"/>
    </source>
</evidence>
<feature type="region of interest" description="Disordered" evidence="4">
    <location>
        <begin position="542"/>
        <end position="572"/>
    </location>
</feature>
<feature type="compositionally biased region" description="Basic and acidic residues" evidence="4">
    <location>
        <begin position="414"/>
        <end position="424"/>
    </location>
</feature>
<feature type="region of interest" description="Disordered" evidence="4">
    <location>
        <begin position="414"/>
        <end position="458"/>
    </location>
</feature>
<evidence type="ECO:0000256" key="2">
    <source>
        <dbReference type="ARBA" id="ARBA00022771"/>
    </source>
</evidence>
<accession>A0AAV8V0C1</accession>
<dbReference type="Proteomes" id="UP001157974">
    <property type="component" value="Unassembled WGS sequence"/>
</dbReference>
<dbReference type="EMBL" id="JAMWBK010000003">
    <property type="protein sequence ID" value="KAJ8906687.1"/>
    <property type="molecule type" value="Genomic_DNA"/>
</dbReference>
<keyword evidence="3" id="KW-0862">Zinc</keyword>
<keyword evidence="7" id="KW-1185">Reference proteome</keyword>
<feature type="compositionally biased region" description="Polar residues" evidence="4">
    <location>
        <begin position="62"/>
        <end position="76"/>
    </location>
</feature>
<keyword evidence="1" id="KW-0479">Metal-binding</keyword>
<evidence type="ECO:0000256" key="1">
    <source>
        <dbReference type="ARBA" id="ARBA00022723"/>
    </source>
</evidence>
<evidence type="ECO:0000259" key="5">
    <source>
        <dbReference type="SMART" id="SM00249"/>
    </source>
</evidence>
<reference evidence="6 7" key="1">
    <citation type="journal article" date="2023" name="Nat. Commun.">
        <title>Origin of minicircular mitochondrial genomes in red algae.</title>
        <authorList>
            <person name="Lee Y."/>
            <person name="Cho C.H."/>
            <person name="Lee Y.M."/>
            <person name="Park S.I."/>
            <person name="Yang J.H."/>
            <person name="West J.A."/>
            <person name="Bhattacharya D."/>
            <person name="Yoon H.S."/>
        </authorList>
    </citation>
    <scope>NUCLEOTIDE SEQUENCE [LARGE SCALE GENOMIC DNA]</scope>
    <source>
        <strain evidence="6 7">CCMP1338</strain>
        <tissue evidence="6">Whole cell</tissue>
    </source>
</reference>
<gene>
    <name evidence="6" type="ORF">NDN08_003177</name>
</gene>
<feature type="compositionally biased region" description="Basic and acidic residues" evidence="4">
    <location>
        <begin position="126"/>
        <end position="142"/>
    </location>
</feature>
<dbReference type="GO" id="GO:0008270">
    <property type="term" value="F:zinc ion binding"/>
    <property type="evidence" value="ECO:0007669"/>
    <property type="project" value="UniProtKB-KW"/>
</dbReference>
<comment type="caution">
    <text evidence="6">The sequence shown here is derived from an EMBL/GenBank/DDBJ whole genome shotgun (WGS) entry which is preliminary data.</text>
</comment>
<dbReference type="InterPro" id="IPR001965">
    <property type="entry name" value="Znf_PHD"/>
</dbReference>
<dbReference type="SMART" id="SM00249">
    <property type="entry name" value="PHD"/>
    <property type="match status" value="1"/>
</dbReference>
<organism evidence="6 7">
    <name type="scientific">Rhodosorus marinus</name>
    <dbReference type="NCBI Taxonomy" id="101924"/>
    <lineage>
        <taxon>Eukaryota</taxon>
        <taxon>Rhodophyta</taxon>
        <taxon>Stylonematophyceae</taxon>
        <taxon>Stylonematales</taxon>
        <taxon>Stylonemataceae</taxon>
        <taxon>Rhodosorus</taxon>
    </lineage>
</organism>
<evidence type="ECO:0000256" key="3">
    <source>
        <dbReference type="ARBA" id="ARBA00022833"/>
    </source>
</evidence>
<feature type="domain" description="Zinc finger PHD-type" evidence="5">
    <location>
        <begin position="223"/>
        <end position="270"/>
    </location>
</feature>
<evidence type="ECO:0000313" key="7">
    <source>
        <dbReference type="Proteomes" id="UP001157974"/>
    </source>
</evidence>